<organism evidence="2 3">
    <name type="scientific">Hanseniaspora guilliermondii</name>
    <dbReference type="NCBI Taxonomy" id="56406"/>
    <lineage>
        <taxon>Eukaryota</taxon>
        <taxon>Fungi</taxon>
        <taxon>Dikarya</taxon>
        <taxon>Ascomycota</taxon>
        <taxon>Saccharomycotina</taxon>
        <taxon>Saccharomycetes</taxon>
        <taxon>Saccharomycodales</taxon>
        <taxon>Saccharomycodaceae</taxon>
        <taxon>Hanseniaspora</taxon>
    </lineage>
</organism>
<dbReference type="Proteomes" id="UP000183365">
    <property type="component" value="Unassembled WGS sequence"/>
</dbReference>
<keyword evidence="3" id="KW-1185">Reference proteome</keyword>
<name>A0A1L0CXY6_9ASCO</name>
<sequence length="585" mass="67753">MNTKSEAEKLISSNIKNAAKTSKISTSHYFYFESFNPFVCGLIFVAMAGVGLFIALTVNYKTRALLDKLKTTETDKNVTTDIELGEINISYEDSPKEVSPQKNIQYYDKYMFDLVYDDDILYQQNNLVRSCQISSKHQKTLKNTNITNITNSGTTLLSNSTFLQGIPLRKKSNSVSINTIDTDQLEHSIPFTTASLKYFRIIEEMYKKMIYGGCTANKKTNTYSYEYITSTNKIDDYEPEINMKNFKNCPVKLCMQSFDNKEAVLNNINVIDYHLFQGNIQANDSCTIELLLLKLITMLINATENGYCYQKTFCKGMQNFFNKGIISKYFFSINNYVLQDCLVSAFLDYFEGHCMFPYLGNTSFINYTYQITDGFEVNEIYNESYGMIITMFLNFHMLHDIDDGIYHDSLEKCHKEYIEKKLNEFLDYFLNLIPNNDNNKVNDNTSYIVNQVIGKLIKCVKIMENQKNSQKVFLYLQSILKIYTKHQVCCLKKKSNAHITLNTDEQVYNAMMCVLNVFRNKSSLIIKVIKSFNLILQDEGFPEDLRKKLDEVINKENKMTVETPKFKKLEKNNAPLYVQPGAWNI</sequence>
<feature type="transmembrane region" description="Helical" evidence="1">
    <location>
        <begin position="35"/>
        <end position="60"/>
    </location>
</feature>
<keyword evidence="1" id="KW-0812">Transmembrane</keyword>
<evidence type="ECO:0000256" key="1">
    <source>
        <dbReference type="SAM" id="Phobius"/>
    </source>
</evidence>
<keyword evidence="1" id="KW-0472">Membrane</keyword>
<dbReference type="OrthoDB" id="3972900at2759"/>
<dbReference type="AlphaFoldDB" id="A0A1L0CXY6"/>
<dbReference type="VEuPathDB" id="FungiDB:HGUI_01943"/>
<protein>
    <submittedName>
        <fullName evidence="2">Uncharacterized protein</fullName>
    </submittedName>
</protein>
<evidence type="ECO:0000313" key="2">
    <source>
        <dbReference type="EMBL" id="SGZ39743.1"/>
    </source>
</evidence>
<reference evidence="3" key="1">
    <citation type="submission" date="2016-11" db="EMBL/GenBank/DDBJ databases">
        <authorList>
            <person name="Guldener U."/>
        </authorList>
    </citation>
    <scope>NUCLEOTIDE SEQUENCE [LARGE SCALE GENOMIC DNA]</scope>
</reference>
<accession>A0A1L0CXY6</accession>
<dbReference type="EMBL" id="FQNF01000030">
    <property type="protein sequence ID" value="SGZ39743.1"/>
    <property type="molecule type" value="Genomic_DNA"/>
</dbReference>
<evidence type="ECO:0000313" key="3">
    <source>
        <dbReference type="Proteomes" id="UP000183365"/>
    </source>
</evidence>
<keyword evidence="1" id="KW-1133">Transmembrane helix</keyword>
<proteinExistence type="predicted"/>
<gene>
    <name evidence="2" type="ORF">HGUI_01943</name>
</gene>